<organism evidence="1 2">
    <name type="scientific">Thioalkalivibrio nitratireducens (strain DSM 14787 / UNIQEM 213 / ALEN2)</name>
    <dbReference type="NCBI Taxonomy" id="1255043"/>
    <lineage>
        <taxon>Bacteria</taxon>
        <taxon>Pseudomonadati</taxon>
        <taxon>Pseudomonadota</taxon>
        <taxon>Gammaproteobacteria</taxon>
        <taxon>Chromatiales</taxon>
        <taxon>Ectothiorhodospiraceae</taxon>
        <taxon>Thioalkalivibrio</taxon>
    </lineage>
</organism>
<dbReference type="Pfam" id="PF14255">
    <property type="entry name" value="Zn_ribbon_21"/>
    <property type="match status" value="1"/>
</dbReference>
<dbReference type="EMBL" id="CP003989">
    <property type="protein sequence ID" value="AGA35233.1"/>
    <property type="molecule type" value="Genomic_DNA"/>
</dbReference>
<dbReference type="Proteomes" id="UP000010809">
    <property type="component" value="Chromosome"/>
</dbReference>
<keyword evidence="2" id="KW-1185">Reference proteome</keyword>
<accession>L0E1R3</accession>
<evidence type="ECO:0000313" key="2">
    <source>
        <dbReference type="Proteomes" id="UP000010809"/>
    </source>
</evidence>
<dbReference type="HOGENOM" id="CLU_189936_1_0_6"/>
<dbReference type="eggNOG" id="ENOG5032APE">
    <property type="taxonomic scope" value="Bacteria"/>
</dbReference>
<dbReference type="STRING" id="1255043.TVNIR_3603"/>
<dbReference type="AlphaFoldDB" id="L0E1R3"/>
<evidence type="ECO:0008006" key="3">
    <source>
        <dbReference type="Google" id="ProtNLM"/>
    </source>
</evidence>
<dbReference type="OrthoDB" id="9814566at2"/>
<reference evidence="1" key="1">
    <citation type="submission" date="2015-12" db="EMBL/GenBank/DDBJ databases">
        <authorList>
            <person name="Tikhonova T.V."/>
            <person name="Pavlov A.R."/>
            <person name="Beletsky A.V."/>
            <person name="Mardanov A.V."/>
            <person name="Sorokin D.Y."/>
            <person name="Ravin N.V."/>
            <person name="Popov V.O."/>
        </authorList>
    </citation>
    <scope>NUCLEOTIDE SEQUENCE</scope>
    <source>
        <strain evidence="1">DSM 14787</strain>
    </source>
</reference>
<proteinExistence type="predicted"/>
<dbReference type="RefSeq" id="WP_015260328.1">
    <property type="nucleotide sequence ID" value="NC_019902.2"/>
</dbReference>
<name>L0E1R3_THIND</name>
<protein>
    <recommendedName>
        <fullName evidence="3">CPXCG motif-containing cysteine-rich protein</fullName>
    </recommendedName>
</protein>
<evidence type="ECO:0000313" key="1">
    <source>
        <dbReference type="EMBL" id="AGA35233.1"/>
    </source>
</evidence>
<dbReference type="PATRIC" id="fig|1255043.3.peg.3635"/>
<dbReference type="KEGG" id="tni:TVNIR_3603"/>
<gene>
    <name evidence="1" type="ordered locus">TVNIR_3603</name>
</gene>
<sequence>MTRPVEFVSYPCPWCGEPGETSVDMVSGEREWIEDCAVCCSPIVFRRIDSGSGEEPEIAVWREGE</sequence>
<dbReference type="InterPro" id="IPR025990">
    <property type="entry name" value="zinc_ribbon_bacterial"/>
</dbReference>